<gene>
    <name evidence="3" type="ORF">DLAC_01142</name>
</gene>
<name>A0A152A7T7_TIELA</name>
<feature type="transmembrane region" description="Helical" evidence="2">
    <location>
        <begin position="205"/>
        <end position="227"/>
    </location>
</feature>
<feature type="transmembrane region" description="Helical" evidence="2">
    <location>
        <begin position="293"/>
        <end position="312"/>
    </location>
</feature>
<feature type="transmembrane region" description="Helical" evidence="2">
    <location>
        <begin position="599"/>
        <end position="618"/>
    </location>
</feature>
<feature type="region of interest" description="Disordered" evidence="1">
    <location>
        <begin position="624"/>
        <end position="655"/>
    </location>
</feature>
<feature type="transmembrane region" description="Helical" evidence="2">
    <location>
        <begin position="482"/>
        <end position="506"/>
    </location>
</feature>
<feature type="transmembrane region" description="Helical" evidence="2">
    <location>
        <begin position="239"/>
        <end position="257"/>
    </location>
</feature>
<protein>
    <recommendedName>
        <fullName evidence="5">Xanthine/uracil/vitamin C permease</fullName>
    </recommendedName>
</protein>
<feature type="region of interest" description="Disordered" evidence="1">
    <location>
        <begin position="11"/>
        <end position="41"/>
    </location>
</feature>
<feature type="compositionally biased region" description="Basic and acidic residues" evidence="1">
    <location>
        <begin position="28"/>
        <end position="41"/>
    </location>
</feature>
<keyword evidence="4" id="KW-1185">Reference proteome</keyword>
<evidence type="ECO:0000256" key="2">
    <source>
        <dbReference type="SAM" id="Phobius"/>
    </source>
</evidence>
<feature type="transmembrane region" description="Helical" evidence="2">
    <location>
        <begin position="526"/>
        <end position="547"/>
    </location>
</feature>
<feature type="transmembrane region" description="Helical" evidence="2">
    <location>
        <begin position="163"/>
        <end position="185"/>
    </location>
</feature>
<feature type="transmembrane region" description="Helical" evidence="2">
    <location>
        <begin position="130"/>
        <end position="151"/>
    </location>
</feature>
<keyword evidence="2" id="KW-0812">Transmembrane</keyword>
<dbReference type="EMBL" id="LODT01000004">
    <property type="protein sequence ID" value="KYR02310.1"/>
    <property type="molecule type" value="Genomic_DNA"/>
</dbReference>
<dbReference type="OrthoDB" id="16622at2759"/>
<evidence type="ECO:0000313" key="4">
    <source>
        <dbReference type="Proteomes" id="UP000076078"/>
    </source>
</evidence>
<accession>A0A152A7T7</accession>
<evidence type="ECO:0000256" key="1">
    <source>
        <dbReference type="SAM" id="MobiDB-lite"/>
    </source>
</evidence>
<dbReference type="InParanoid" id="A0A152A7T7"/>
<dbReference type="PANTHER" id="PTHR31610:SF0">
    <property type="entry name" value="SLC26A_SULP TRANSPORTER DOMAIN-CONTAINING PROTEIN"/>
    <property type="match status" value="1"/>
</dbReference>
<evidence type="ECO:0008006" key="5">
    <source>
        <dbReference type="Google" id="ProtNLM"/>
    </source>
</evidence>
<dbReference type="Proteomes" id="UP000076078">
    <property type="component" value="Unassembled WGS sequence"/>
</dbReference>
<dbReference type="AlphaFoldDB" id="A0A152A7T7"/>
<dbReference type="OMA" id="PYIGHPA"/>
<organism evidence="3 4">
    <name type="scientific">Tieghemostelium lacteum</name>
    <name type="common">Slime mold</name>
    <name type="synonym">Dictyostelium lacteum</name>
    <dbReference type="NCBI Taxonomy" id="361077"/>
    <lineage>
        <taxon>Eukaryota</taxon>
        <taxon>Amoebozoa</taxon>
        <taxon>Evosea</taxon>
        <taxon>Eumycetozoa</taxon>
        <taxon>Dictyostelia</taxon>
        <taxon>Dictyosteliales</taxon>
        <taxon>Raperosteliaceae</taxon>
        <taxon>Tieghemostelium</taxon>
    </lineage>
</organism>
<feature type="transmembrane region" description="Helical" evidence="2">
    <location>
        <begin position="424"/>
        <end position="446"/>
    </location>
</feature>
<keyword evidence="2" id="KW-1133">Transmembrane helix</keyword>
<proteinExistence type="predicted"/>
<reference evidence="3 4" key="1">
    <citation type="submission" date="2015-12" db="EMBL/GenBank/DDBJ databases">
        <title>Dictyostelia acquired genes for synthesis and detection of signals that induce cell-type specialization by lateral gene transfer from prokaryotes.</title>
        <authorList>
            <person name="Gloeckner G."/>
            <person name="Schaap P."/>
        </authorList>
    </citation>
    <scope>NUCLEOTIDE SEQUENCE [LARGE SCALE GENOMIC DNA]</scope>
    <source>
        <strain evidence="3 4">TK</strain>
    </source>
</reference>
<dbReference type="PANTHER" id="PTHR31610">
    <property type="entry name" value="SLR0360 PROTEIN"/>
    <property type="match status" value="1"/>
</dbReference>
<evidence type="ECO:0000313" key="3">
    <source>
        <dbReference type="EMBL" id="KYR02310.1"/>
    </source>
</evidence>
<keyword evidence="2" id="KW-0472">Membrane</keyword>
<comment type="caution">
    <text evidence="3">The sequence shown here is derived from an EMBL/GenBank/DDBJ whole genome shotgun (WGS) entry which is preliminary data.</text>
</comment>
<feature type="compositionally biased region" description="Low complexity" evidence="1">
    <location>
        <begin position="11"/>
        <end position="26"/>
    </location>
</feature>
<feature type="transmembrane region" description="Helical" evidence="2">
    <location>
        <begin position="95"/>
        <end position="118"/>
    </location>
</feature>
<feature type="transmembrane region" description="Helical" evidence="2">
    <location>
        <begin position="263"/>
        <end position="281"/>
    </location>
</feature>
<feature type="transmembrane region" description="Helical" evidence="2">
    <location>
        <begin position="384"/>
        <end position="403"/>
    </location>
</feature>
<feature type="transmembrane region" description="Helical" evidence="2">
    <location>
        <begin position="559"/>
        <end position="579"/>
    </location>
</feature>
<sequence>MVLFSVSISCSNSNNSDSSDSSSSSSTFKDKQRDSKSESELKDSIEMGIFGKKRDENLLSTNNNEDIPYARGLGYGQKTWGAAIKSQLVPTSGDINAMFSILLDNLANIASLVAILVYSFGMPMDLVSRYFIPGAALSVMLGSLSLSAYSIYLDFHERDPSVLYTSIPIGLDAPSTIGLPLLVIGPTFQRSKALGKSDYDATIDAWLVGCTTVFLIGLVKILLSLLSFAQKQFHPVGKAGALAGIGLALLGMNQLLTVLQDPVTGWVSLWILLLLLLQRVNKHGQSIFVQLPFNISGVLVSAVIGSIIYYFMAGLKISVVPMPTGIFDNYQLSYPRFANIFTTFSSAIKHNISIAIPYAILVNIGGLTITDAAIGVGNRYNTRVILLLDSAVTIIGSLFGSATQTTPYIGHTVFHSKFKARSGYSFFTGLIIGLGGFFGYISLLTSILPKPAIIPIFIFIAFEICADTIHTTSGIKKHHIPAIIWSFFPALFQFVNIILSQISPVLANAVVNPELVMQTLNLPSELVSNIGVIQILSHGFICTSLFWGTTMGFLLDDRLKRASIFFGITAFLTFFGVIHSVNPNGEVYVPWQSGSYIPYHWTISYVLLAGITLAFSYYKSPNEENNGTNPGTSSTDISPTQSYDIDFNQPQNQSK</sequence>